<dbReference type="InterPro" id="IPR044867">
    <property type="entry name" value="DEUBAD_dom"/>
</dbReference>
<dbReference type="InterPro" id="IPR009970">
    <property type="entry name" value="HC2"/>
</dbReference>
<keyword evidence="12" id="KW-1185">Reference proteome</keyword>
<feature type="region of interest" description="Disordered" evidence="8">
    <location>
        <begin position="1"/>
        <end position="490"/>
    </location>
</feature>
<feature type="compositionally biased region" description="Basic and acidic residues" evidence="8">
    <location>
        <begin position="602"/>
        <end position="616"/>
    </location>
</feature>
<keyword evidence="5" id="KW-0805">Transcription regulation</keyword>
<dbReference type="SMART" id="SM00066">
    <property type="entry name" value="GAL4"/>
    <property type="match status" value="1"/>
</dbReference>
<feature type="compositionally biased region" description="Polar residues" evidence="8">
    <location>
        <begin position="801"/>
        <end position="811"/>
    </location>
</feature>
<feature type="compositionally biased region" description="Basic and acidic residues" evidence="8">
    <location>
        <begin position="162"/>
        <end position="177"/>
    </location>
</feature>
<keyword evidence="7" id="KW-0539">Nucleus</keyword>
<dbReference type="AlphaFoldDB" id="A0AAE0PN03"/>
<evidence type="ECO:0000313" key="12">
    <source>
        <dbReference type="Proteomes" id="UP001281003"/>
    </source>
</evidence>
<reference evidence="11" key="1">
    <citation type="journal article" date="2023" name="Mol. Phylogenet. Evol.">
        <title>Genome-scale phylogeny and comparative genomics of the fungal order Sordariales.</title>
        <authorList>
            <person name="Hensen N."/>
            <person name="Bonometti L."/>
            <person name="Westerberg I."/>
            <person name="Brannstrom I.O."/>
            <person name="Guillou S."/>
            <person name="Cros-Aarteil S."/>
            <person name="Calhoun S."/>
            <person name="Haridas S."/>
            <person name="Kuo A."/>
            <person name="Mondo S."/>
            <person name="Pangilinan J."/>
            <person name="Riley R."/>
            <person name="LaButti K."/>
            <person name="Andreopoulos B."/>
            <person name="Lipzen A."/>
            <person name="Chen C."/>
            <person name="Yan M."/>
            <person name="Daum C."/>
            <person name="Ng V."/>
            <person name="Clum A."/>
            <person name="Steindorff A."/>
            <person name="Ohm R.A."/>
            <person name="Martin F."/>
            <person name="Silar P."/>
            <person name="Natvig D.O."/>
            <person name="Lalanne C."/>
            <person name="Gautier V."/>
            <person name="Ament-Velasquez S.L."/>
            <person name="Kruys A."/>
            <person name="Hutchinson M.I."/>
            <person name="Powell A.J."/>
            <person name="Barry K."/>
            <person name="Miller A.N."/>
            <person name="Grigoriev I.V."/>
            <person name="Debuchy R."/>
            <person name="Gladieux P."/>
            <person name="Hiltunen Thoren M."/>
            <person name="Johannesson H."/>
        </authorList>
    </citation>
    <scope>NUCLEOTIDE SEQUENCE</scope>
    <source>
        <strain evidence="11">FGSC 1904</strain>
    </source>
</reference>
<feature type="region of interest" description="Disordered" evidence="8">
    <location>
        <begin position="797"/>
        <end position="857"/>
    </location>
</feature>
<dbReference type="InterPro" id="IPR001138">
    <property type="entry name" value="Zn2Cys6_DnaBD"/>
</dbReference>
<feature type="compositionally biased region" description="Low complexity" evidence="8">
    <location>
        <begin position="461"/>
        <end position="473"/>
    </location>
</feature>
<dbReference type="GO" id="GO:0030261">
    <property type="term" value="P:chromosome condensation"/>
    <property type="evidence" value="ECO:0007669"/>
    <property type="project" value="InterPro"/>
</dbReference>
<gene>
    <name evidence="11" type="ORF">B0T20DRAFT_11761</name>
</gene>
<dbReference type="InterPro" id="IPR028020">
    <property type="entry name" value="ASX_DEUBAD_dom"/>
</dbReference>
<dbReference type="Pfam" id="PF00172">
    <property type="entry name" value="Zn_clus"/>
    <property type="match status" value="1"/>
</dbReference>
<keyword evidence="2" id="KW-0479">Metal-binding</keyword>
<dbReference type="EMBL" id="JAUTDP010000001">
    <property type="protein sequence ID" value="KAK3402965.1"/>
    <property type="molecule type" value="Genomic_DNA"/>
</dbReference>
<feature type="compositionally biased region" description="Basic and acidic residues" evidence="8">
    <location>
        <begin position="308"/>
        <end position="319"/>
    </location>
</feature>
<comment type="caution">
    <text evidence="11">The sequence shown here is derived from an EMBL/GenBank/DDBJ whole genome shotgun (WGS) entry which is preliminary data.</text>
</comment>
<feature type="domain" description="DEUBAD" evidence="10">
    <location>
        <begin position="666"/>
        <end position="780"/>
    </location>
</feature>
<dbReference type="PROSITE" id="PS50048">
    <property type="entry name" value="ZN2_CY6_FUNGAL_2"/>
    <property type="match status" value="1"/>
</dbReference>
<feature type="domain" description="Zn(2)-C6 fungal-type" evidence="9">
    <location>
        <begin position="509"/>
        <end position="539"/>
    </location>
</feature>
<dbReference type="Gene3D" id="4.10.240.10">
    <property type="entry name" value="Zn(2)-C6 fungal-type DNA-binding domain"/>
    <property type="match status" value="1"/>
</dbReference>
<keyword evidence="4" id="KW-0862">Zinc</keyword>
<evidence type="ECO:0000313" key="11">
    <source>
        <dbReference type="EMBL" id="KAK3402965.1"/>
    </source>
</evidence>
<keyword evidence="3" id="KW-0863">Zinc-finger</keyword>
<proteinExistence type="predicted"/>
<feature type="compositionally biased region" description="Low complexity" evidence="8">
    <location>
        <begin position="101"/>
        <end position="120"/>
    </location>
</feature>
<evidence type="ECO:0000256" key="6">
    <source>
        <dbReference type="ARBA" id="ARBA00023163"/>
    </source>
</evidence>
<dbReference type="PRINTS" id="PR00755">
    <property type="entry name" value="AFLATOXINBRP"/>
</dbReference>
<feature type="compositionally biased region" description="Acidic residues" evidence="8">
    <location>
        <begin position="216"/>
        <end position="250"/>
    </location>
</feature>
<dbReference type="GO" id="GO:0003677">
    <property type="term" value="F:DNA binding"/>
    <property type="evidence" value="ECO:0007669"/>
    <property type="project" value="InterPro"/>
</dbReference>
<dbReference type="InterPro" id="IPR036864">
    <property type="entry name" value="Zn2-C6_fun-type_DNA-bd_sf"/>
</dbReference>
<dbReference type="Pfam" id="PF07382">
    <property type="entry name" value="HC2"/>
    <property type="match status" value="1"/>
</dbReference>
<evidence type="ECO:0000256" key="8">
    <source>
        <dbReference type="SAM" id="MobiDB-lite"/>
    </source>
</evidence>
<accession>A0AAE0PN03</accession>
<dbReference type="PROSITE" id="PS51916">
    <property type="entry name" value="DEUBAD"/>
    <property type="match status" value="1"/>
</dbReference>
<dbReference type="GO" id="GO:0000981">
    <property type="term" value="F:DNA-binding transcription factor activity, RNA polymerase II-specific"/>
    <property type="evidence" value="ECO:0007669"/>
    <property type="project" value="InterPro"/>
</dbReference>
<feature type="compositionally biased region" description="Basic residues" evidence="8">
    <location>
        <begin position="131"/>
        <end position="140"/>
    </location>
</feature>
<dbReference type="Proteomes" id="UP001281003">
    <property type="component" value="Unassembled WGS sequence"/>
</dbReference>
<evidence type="ECO:0000256" key="4">
    <source>
        <dbReference type="ARBA" id="ARBA00022833"/>
    </source>
</evidence>
<evidence type="ECO:0000256" key="1">
    <source>
        <dbReference type="ARBA" id="ARBA00004123"/>
    </source>
</evidence>
<dbReference type="GO" id="GO:0005634">
    <property type="term" value="C:nucleus"/>
    <property type="evidence" value="ECO:0007669"/>
    <property type="project" value="UniProtKB-SubCell"/>
</dbReference>
<reference evidence="11" key="2">
    <citation type="submission" date="2023-07" db="EMBL/GenBank/DDBJ databases">
        <authorList>
            <consortium name="Lawrence Berkeley National Laboratory"/>
            <person name="Haridas S."/>
            <person name="Hensen N."/>
            <person name="Bonometti L."/>
            <person name="Westerberg I."/>
            <person name="Brannstrom I.O."/>
            <person name="Guillou S."/>
            <person name="Cros-Aarteil S."/>
            <person name="Calhoun S."/>
            <person name="Kuo A."/>
            <person name="Mondo S."/>
            <person name="Pangilinan J."/>
            <person name="Riley R."/>
            <person name="LaButti K."/>
            <person name="Andreopoulos B."/>
            <person name="Lipzen A."/>
            <person name="Chen C."/>
            <person name="Yanf M."/>
            <person name="Daum C."/>
            <person name="Ng V."/>
            <person name="Clum A."/>
            <person name="Steindorff A."/>
            <person name="Ohm R."/>
            <person name="Martin F."/>
            <person name="Silar P."/>
            <person name="Natvig D."/>
            <person name="Lalanne C."/>
            <person name="Gautier V."/>
            <person name="Ament-velasquez S.L."/>
            <person name="Kruys A."/>
            <person name="Hutchinson M.I."/>
            <person name="Powell A.J."/>
            <person name="Barry K."/>
            <person name="Miller A.N."/>
            <person name="Grigoriev I.V."/>
            <person name="Debuchy R."/>
            <person name="Gladieux P."/>
            <person name="Thoren M.H."/>
            <person name="Johannesson H."/>
        </authorList>
    </citation>
    <scope>NUCLEOTIDE SEQUENCE</scope>
    <source>
        <strain evidence="11">FGSC 1904</strain>
    </source>
</reference>
<feature type="compositionally biased region" description="Low complexity" evidence="8">
    <location>
        <begin position="43"/>
        <end position="65"/>
    </location>
</feature>
<feature type="compositionally biased region" description="Polar residues" evidence="8">
    <location>
        <begin position="27"/>
        <end position="37"/>
    </location>
</feature>
<feature type="compositionally biased region" description="Low complexity" evidence="8">
    <location>
        <begin position="419"/>
        <end position="430"/>
    </location>
</feature>
<evidence type="ECO:0000259" key="9">
    <source>
        <dbReference type="PROSITE" id="PS50048"/>
    </source>
</evidence>
<comment type="subcellular location">
    <subcellularLocation>
        <location evidence="1">Nucleus</location>
    </subcellularLocation>
</comment>
<feature type="compositionally biased region" description="Basic residues" evidence="8">
    <location>
        <begin position="638"/>
        <end position="647"/>
    </location>
</feature>
<keyword evidence="6" id="KW-0804">Transcription</keyword>
<dbReference type="Pfam" id="PF13919">
    <property type="entry name" value="ASXH"/>
    <property type="match status" value="1"/>
</dbReference>
<dbReference type="GO" id="GO:0030527">
    <property type="term" value="F:structural constituent of chromatin"/>
    <property type="evidence" value="ECO:0007669"/>
    <property type="project" value="InterPro"/>
</dbReference>
<feature type="compositionally biased region" description="Polar residues" evidence="8">
    <location>
        <begin position="839"/>
        <end position="857"/>
    </location>
</feature>
<evidence type="ECO:0000256" key="2">
    <source>
        <dbReference type="ARBA" id="ARBA00022723"/>
    </source>
</evidence>
<evidence type="ECO:0000256" key="7">
    <source>
        <dbReference type="ARBA" id="ARBA00023242"/>
    </source>
</evidence>
<sequence>MAEDGSSSPLSSALSSPPASPPRSENGENGDSNSIHVQETDKAAQVVLEAPAAEEPAAEEQAVQELETKKPASKKSAAKKPAVGKSTTKRPAARKPSTRKAAAVKPEVEEPAVNEPAADEPAVEKPGAKKAAAKKPAAKKSKVEEPLGEETAVQDAIIEEPVAEKPVVEEPAVHEPVVEQLAAPKGAVKKSTAKRPAAKKTAVRKAAAKKSAVEQTVDETADDEASFQEPVVEEQAIEEPAAEESADEELVVATPLAKKKKAVKRSAATDPAVQEPAPKRPKARKAAVNKSAVERPVVKEEPVEEPEIGGHGELEEERTTPLAVPGPASTNKLAVLPSDQLDAPEPEVKRSSTWTAINRPPRSPPSVRLPDIAAREEETNAPSGAPSVAPEVVARQEEAATSSKAPPAIPEVTKRRGKPAATPSRAPPATKEVPTPKEDVPAPEDVPSATSKIPRREEQTDAPADAPSATPSSVPKKRKPLPGAANHIREVPDVLEVRTTGKPKLTRGKCTPCHENKLKCLKEKPICSRCAESGTHCVYAFEQPRKYGSASARPVLSEAEAVPRVRSEATAPVQNSEVEKEVDSSKIAATVAVGPSINGHGTKNDPQDSRGTRSESRNSQPDTESRKRKASEEDKSSSAKKPRHATAPKKTTLDKKWEAPFVYTDEKSPLTNADLRAILLLPQAWDVLTSEERKEILAKFPDDSHILDAGTEKARPDLVALRNNDHFRYDCARYLENIERGRHDEQWLQEAWVAHEKHKRGDYDDFLRKEFENDWATKIPKELLQRIGRESEMAAQDGVVATSQDTSTANGQHKALPGRAKGASAVQKVPSVSPASVGATKTNGTVAKNPSNGREVSNINASQYTQLRFEIPPEA</sequence>
<dbReference type="CDD" id="cd00067">
    <property type="entry name" value="GAL4"/>
    <property type="match status" value="1"/>
</dbReference>
<name>A0AAE0PN03_SORBR</name>
<evidence type="ECO:0000256" key="5">
    <source>
        <dbReference type="ARBA" id="ARBA00023015"/>
    </source>
</evidence>
<evidence type="ECO:0000259" key="10">
    <source>
        <dbReference type="PROSITE" id="PS51916"/>
    </source>
</evidence>
<feature type="compositionally biased region" description="Low complexity" evidence="8">
    <location>
        <begin position="1"/>
        <end position="17"/>
    </location>
</feature>
<feature type="compositionally biased region" description="Basic residues" evidence="8">
    <location>
        <begin position="87"/>
        <end position="98"/>
    </location>
</feature>
<feature type="compositionally biased region" description="Basic residues" evidence="8">
    <location>
        <begin position="187"/>
        <end position="208"/>
    </location>
</feature>
<organism evidence="11 12">
    <name type="scientific">Sordaria brevicollis</name>
    <dbReference type="NCBI Taxonomy" id="83679"/>
    <lineage>
        <taxon>Eukaryota</taxon>
        <taxon>Fungi</taxon>
        <taxon>Dikarya</taxon>
        <taxon>Ascomycota</taxon>
        <taxon>Pezizomycotina</taxon>
        <taxon>Sordariomycetes</taxon>
        <taxon>Sordariomycetidae</taxon>
        <taxon>Sordariales</taxon>
        <taxon>Sordariaceae</taxon>
        <taxon>Sordaria</taxon>
    </lineage>
</organism>
<feature type="compositionally biased region" description="Basic and acidic residues" evidence="8">
    <location>
        <begin position="292"/>
        <end position="301"/>
    </location>
</feature>
<dbReference type="GO" id="GO:0008270">
    <property type="term" value="F:zinc ion binding"/>
    <property type="evidence" value="ECO:0007669"/>
    <property type="project" value="UniProtKB-KW"/>
</dbReference>
<feature type="region of interest" description="Disordered" evidence="8">
    <location>
        <begin position="557"/>
        <end position="652"/>
    </location>
</feature>
<protein>
    <submittedName>
        <fullName evidence="11">Asx homology domain-containing protein</fullName>
    </submittedName>
</protein>
<evidence type="ECO:0000256" key="3">
    <source>
        <dbReference type="ARBA" id="ARBA00022771"/>
    </source>
</evidence>
<dbReference type="SUPFAM" id="SSF57701">
    <property type="entry name" value="Zn2/Cys6 DNA-binding domain"/>
    <property type="match status" value="1"/>
</dbReference>